<name>X1EXN6_9ZZZZ</name>
<evidence type="ECO:0000256" key="1">
    <source>
        <dbReference type="SAM" id="Phobius"/>
    </source>
</evidence>
<accession>X1EXN6</accession>
<keyword evidence="1" id="KW-0812">Transmembrane</keyword>
<proteinExistence type="predicted"/>
<dbReference type="EMBL" id="BARU01000004">
    <property type="protein sequence ID" value="GAH25050.1"/>
    <property type="molecule type" value="Genomic_DNA"/>
</dbReference>
<evidence type="ECO:0000313" key="2">
    <source>
        <dbReference type="EMBL" id="GAH25050.1"/>
    </source>
</evidence>
<protein>
    <submittedName>
        <fullName evidence="2">Uncharacterized protein</fullName>
    </submittedName>
</protein>
<keyword evidence="1" id="KW-1133">Transmembrane helix</keyword>
<organism evidence="2">
    <name type="scientific">marine sediment metagenome</name>
    <dbReference type="NCBI Taxonomy" id="412755"/>
    <lineage>
        <taxon>unclassified sequences</taxon>
        <taxon>metagenomes</taxon>
        <taxon>ecological metagenomes</taxon>
    </lineage>
</organism>
<dbReference type="AlphaFoldDB" id="X1EXN6"/>
<keyword evidence="1" id="KW-0472">Membrane</keyword>
<sequence>MEITIQKGSQTFDFELSFSWGWLLIETPIFLVLLVSDKLAKELDAM</sequence>
<gene>
    <name evidence="2" type="ORF">S03H2_00063</name>
</gene>
<reference evidence="2" key="1">
    <citation type="journal article" date="2014" name="Front. Microbiol.">
        <title>High frequency of phylogenetically diverse reductive dehalogenase-homologous genes in deep subseafloor sedimentary metagenomes.</title>
        <authorList>
            <person name="Kawai M."/>
            <person name="Futagami T."/>
            <person name="Toyoda A."/>
            <person name="Takaki Y."/>
            <person name="Nishi S."/>
            <person name="Hori S."/>
            <person name="Arai W."/>
            <person name="Tsubouchi T."/>
            <person name="Morono Y."/>
            <person name="Uchiyama I."/>
            <person name="Ito T."/>
            <person name="Fujiyama A."/>
            <person name="Inagaki F."/>
            <person name="Takami H."/>
        </authorList>
    </citation>
    <scope>NUCLEOTIDE SEQUENCE</scope>
    <source>
        <strain evidence="2">Expedition CK06-06</strain>
    </source>
</reference>
<feature type="transmembrane region" description="Helical" evidence="1">
    <location>
        <begin position="20"/>
        <end position="40"/>
    </location>
</feature>
<comment type="caution">
    <text evidence="2">The sequence shown here is derived from an EMBL/GenBank/DDBJ whole genome shotgun (WGS) entry which is preliminary data.</text>
</comment>